<organism evidence="2 3">
    <name type="scientific">Chryseobacterium terrae</name>
    <dbReference type="NCBI Taxonomy" id="3163299"/>
    <lineage>
        <taxon>Bacteria</taxon>
        <taxon>Pseudomonadati</taxon>
        <taxon>Bacteroidota</taxon>
        <taxon>Flavobacteriia</taxon>
        <taxon>Flavobacteriales</taxon>
        <taxon>Weeksellaceae</taxon>
        <taxon>Chryseobacterium group</taxon>
        <taxon>Chryseobacterium</taxon>
    </lineage>
</organism>
<dbReference type="InterPro" id="IPR001173">
    <property type="entry name" value="Glyco_trans_2-like"/>
</dbReference>
<dbReference type="SUPFAM" id="SSF53448">
    <property type="entry name" value="Nucleotide-diphospho-sugar transferases"/>
    <property type="match status" value="1"/>
</dbReference>
<dbReference type="Proteomes" id="UP001629058">
    <property type="component" value="Unassembled WGS sequence"/>
</dbReference>
<dbReference type="InterPro" id="IPR029044">
    <property type="entry name" value="Nucleotide-diphossugar_trans"/>
</dbReference>
<dbReference type="PANTHER" id="PTHR22916">
    <property type="entry name" value="GLYCOSYLTRANSFERASE"/>
    <property type="match status" value="1"/>
</dbReference>
<dbReference type="Gene3D" id="3.90.550.10">
    <property type="entry name" value="Spore Coat Polysaccharide Biosynthesis Protein SpsA, Chain A"/>
    <property type="match status" value="1"/>
</dbReference>
<feature type="domain" description="Glycosyltransferase 2-like" evidence="1">
    <location>
        <begin position="8"/>
        <end position="155"/>
    </location>
</feature>
<comment type="caution">
    <text evidence="2">The sequence shown here is derived from an EMBL/GenBank/DDBJ whole genome shotgun (WGS) entry which is preliminary data.</text>
</comment>
<dbReference type="GO" id="GO:0016757">
    <property type="term" value="F:glycosyltransferase activity"/>
    <property type="evidence" value="ECO:0007669"/>
    <property type="project" value="UniProtKB-KW"/>
</dbReference>
<sequence>MQDFPLISVITTFYNSVQLGDFVKTSMNCLLNQTYTNIEFICVNDGSTDSTLEDLEYFAKQDARIKIYTKENQKYAQYSKAYGQEKAKGEFIFLFDHDDLIDSNTIEKCYNTFLEHPELDIVTPIIKTQTTTGDIKYITNLDIYLENTTEFTFRKLSGKEAIGKTVGKYDAHIRGLYRKEVFKSFSFRFTEPLLNADEIAERMIFENAKFIGSCNAVYTHFIHPDSSAKLPSVKKIDIVRTDVLLRNIFKEKNIYENRKFFFELTAYRNFVNGLKTYHFFSKKLSPDELSFQKKRLLESYSELDKKNIISQFSGIPKLYNSILLSSFSLISFFYKFKKQSTLKSPDK</sequence>
<keyword evidence="2" id="KW-0808">Transferase</keyword>
<dbReference type="Pfam" id="PF00535">
    <property type="entry name" value="Glycos_transf_2"/>
    <property type="match status" value="1"/>
</dbReference>
<gene>
    <name evidence="2" type="ORF">ABS765_12060</name>
</gene>
<evidence type="ECO:0000313" key="2">
    <source>
        <dbReference type="EMBL" id="MFL9834764.1"/>
    </source>
</evidence>
<dbReference type="EC" id="2.4.-.-" evidence="2"/>
<proteinExistence type="predicted"/>
<keyword evidence="2" id="KW-0328">Glycosyltransferase</keyword>
<dbReference type="CDD" id="cd00761">
    <property type="entry name" value="Glyco_tranf_GTA_type"/>
    <property type="match status" value="1"/>
</dbReference>
<reference evidence="2 3" key="1">
    <citation type="submission" date="2024-06" db="EMBL/GenBank/DDBJ databases">
        <authorList>
            <person name="Kaempfer P."/>
            <person name="Viver T."/>
        </authorList>
    </citation>
    <scope>NUCLEOTIDE SEQUENCE [LARGE SCALE GENOMIC DNA]</scope>
    <source>
        <strain evidence="2 3">ST-37</strain>
    </source>
</reference>
<evidence type="ECO:0000313" key="3">
    <source>
        <dbReference type="Proteomes" id="UP001629058"/>
    </source>
</evidence>
<dbReference type="PANTHER" id="PTHR22916:SF3">
    <property type="entry name" value="UDP-GLCNAC:BETAGAL BETA-1,3-N-ACETYLGLUCOSAMINYLTRANSFERASE-LIKE PROTEIN 1"/>
    <property type="match status" value="1"/>
</dbReference>
<name>A0ABW8Y3J2_9FLAO</name>
<keyword evidence="3" id="KW-1185">Reference proteome</keyword>
<accession>A0ABW8Y3J2</accession>
<dbReference type="RefSeq" id="WP_408090862.1">
    <property type="nucleotide sequence ID" value="NZ_JBELPY010000007.1"/>
</dbReference>
<evidence type="ECO:0000259" key="1">
    <source>
        <dbReference type="Pfam" id="PF00535"/>
    </source>
</evidence>
<dbReference type="EMBL" id="JBELPY010000007">
    <property type="protein sequence ID" value="MFL9834764.1"/>
    <property type="molecule type" value="Genomic_DNA"/>
</dbReference>
<protein>
    <submittedName>
        <fullName evidence="2">Glycosyltransferase family 2 protein</fullName>
        <ecNumber evidence="2">2.4.-.-</ecNumber>
    </submittedName>
</protein>